<evidence type="ECO:0000256" key="2">
    <source>
        <dbReference type="ARBA" id="ARBA00012251"/>
    </source>
</evidence>
<dbReference type="PROSITE" id="PS51873">
    <property type="entry name" value="TRIAD"/>
    <property type="match status" value="1"/>
</dbReference>
<dbReference type="GO" id="GO:0061630">
    <property type="term" value="F:ubiquitin protein ligase activity"/>
    <property type="evidence" value="ECO:0007669"/>
    <property type="project" value="UniProtKB-EC"/>
</dbReference>
<keyword evidence="8" id="KW-0862">Zinc</keyword>
<dbReference type="GO" id="GO:0008270">
    <property type="term" value="F:zinc ion binding"/>
    <property type="evidence" value="ECO:0007669"/>
    <property type="project" value="UniProtKB-KW"/>
</dbReference>
<evidence type="ECO:0000256" key="4">
    <source>
        <dbReference type="ARBA" id="ARBA00022723"/>
    </source>
</evidence>
<dbReference type="EC" id="2.3.2.31" evidence="2"/>
<comment type="caution">
    <text evidence="10">The sequence shown here is derived from an EMBL/GenBank/DDBJ whole genome shotgun (WGS) entry which is preliminary data.</text>
</comment>
<evidence type="ECO:0000259" key="9">
    <source>
        <dbReference type="PROSITE" id="PS51873"/>
    </source>
</evidence>
<sequence>MELPKARRVQCSRCTAEFCFGCGEDYHAPTDCDKIRRWLVKCRDDSGTANYMAAHTKDCPQCHVCIEKNGGCNHMVGAFPYA</sequence>
<dbReference type="AlphaFoldDB" id="A0A3S5A8T1"/>
<dbReference type="PANTHER" id="PTHR11685">
    <property type="entry name" value="RBR FAMILY RING FINGER AND IBR DOMAIN-CONTAINING"/>
    <property type="match status" value="1"/>
</dbReference>
<evidence type="ECO:0000313" key="10">
    <source>
        <dbReference type="EMBL" id="VEL14792.1"/>
    </source>
</evidence>
<evidence type="ECO:0000313" key="11">
    <source>
        <dbReference type="Proteomes" id="UP000784294"/>
    </source>
</evidence>
<keyword evidence="4" id="KW-0479">Metal-binding</keyword>
<comment type="catalytic activity">
    <reaction evidence="1">
        <text>[E2 ubiquitin-conjugating enzyme]-S-ubiquitinyl-L-cysteine + [acceptor protein]-L-lysine = [E2 ubiquitin-conjugating enzyme]-L-cysteine + [acceptor protein]-N(6)-ubiquitinyl-L-lysine.</text>
        <dbReference type="EC" id="2.3.2.31"/>
    </reaction>
</comment>
<gene>
    <name evidence="10" type="ORF">PXEA_LOCUS8232</name>
</gene>
<dbReference type="SUPFAM" id="SSF57850">
    <property type="entry name" value="RING/U-box"/>
    <property type="match status" value="2"/>
</dbReference>
<proteinExistence type="predicted"/>
<organism evidence="10 11">
    <name type="scientific">Protopolystoma xenopodis</name>
    <dbReference type="NCBI Taxonomy" id="117903"/>
    <lineage>
        <taxon>Eukaryota</taxon>
        <taxon>Metazoa</taxon>
        <taxon>Spiralia</taxon>
        <taxon>Lophotrochozoa</taxon>
        <taxon>Platyhelminthes</taxon>
        <taxon>Monogenea</taxon>
        <taxon>Polyopisthocotylea</taxon>
        <taxon>Polystomatidea</taxon>
        <taxon>Polystomatidae</taxon>
        <taxon>Protopolystoma</taxon>
    </lineage>
</organism>
<dbReference type="InterPro" id="IPR044066">
    <property type="entry name" value="TRIAD_supradom"/>
</dbReference>
<keyword evidence="7" id="KW-0833">Ubl conjugation pathway</keyword>
<dbReference type="GO" id="GO:0016567">
    <property type="term" value="P:protein ubiquitination"/>
    <property type="evidence" value="ECO:0007669"/>
    <property type="project" value="InterPro"/>
</dbReference>
<name>A0A3S5A8T1_9PLAT</name>
<keyword evidence="11" id="KW-1185">Reference proteome</keyword>
<dbReference type="Proteomes" id="UP000784294">
    <property type="component" value="Unassembled WGS sequence"/>
</dbReference>
<protein>
    <recommendedName>
        <fullName evidence="2">RBR-type E3 ubiquitin transferase</fullName>
        <ecNumber evidence="2">2.3.2.31</ecNumber>
    </recommendedName>
</protein>
<evidence type="ECO:0000256" key="6">
    <source>
        <dbReference type="ARBA" id="ARBA00022771"/>
    </source>
</evidence>
<dbReference type="EMBL" id="CAAALY010022353">
    <property type="protein sequence ID" value="VEL14792.1"/>
    <property type="molecule type" value="Genomic_DNA"/>
</dbReference>
<evidence type="ECO:0000256" key="1">
    <source>
        <dbReference type="ARBA" id="ARBA00001798"/>
    </source>
</evidence>
<dbReference type="OrthoDB" id="10009520at2759"/>
<keyword evidence="3" id="KW-0808">Transferase</keyword>
<evidence type="ECO:0000256" key="8">
    <source>
        <dbReference type="ARBA" id="ARBA00022833"/>
    </source>
</evidence>
<keyword evidence="5" id="KW-0677">Repeat</keyword>
<dbReference type="Pfam" id="PF01485">
    <property type="entry name" value="IBR"/>
    <property type="match status" value="1"/>
</dbReference>
<feature type="domain" description="RING-type" evidence="9">
    <location>
        <begin position="1"/>
        <end position="82"/>
    </location>
</feature>
<keyword evidence="6" id="KW-0863">Zinc-finger</keyword>
<dbReference type="InterPro" id="IPR002867">
    <property type="entry name" value="IBR_dom"/>
</dbReference>
<dbReference type="InterPro" id="IPR031127">
    <property type="entry name" value="E3_UB_ligase_RBR"/>
</dbReference>
<evidence type="ECO:0000256" key="3">
    <source>
        <dbReference type="ARBA" id="ARBA00022679"/>
    </source>
</evidence>
<accession>A0A3S5A8T1</accession>
<dbReference type="Gene3D" id="1.20.120.1750">
    <property type="match status" value="1"/>
</dbReference>
<evidence type="ECO:0000256" key="5">
    <source>
        <dbReference type="ARBA" id="ARBA00022737"/>
    </source>
</evidence>
<evidence type="ECO:0000256" key="7">
    <source>
        <dbReference type="ARBA" id="ARBA00022786"/>
    </source>
</evidence>
<reference evidence="10" key="1">
    <citation type="submission" date="2018-11" db="EMBL/GenBank/DDBJ databases">
        <authorList>
            <consortium name="Pathogen Informatics"/>
        </authorList>
    </citation>
    <scope>NUCLEOTIDE SEQUENCE</scope>
</reference>